<dbReference type="Proteomes" id="UP000002484">
    <property type="component" value="Chromosome"/>
</dbReference>
<sequence length="409" mass="42382">MRLRFSPTARAEKDGPEPVADAGGGRVLPGVVVPRRSAVASTTLVPAGAAASPGASATAGAASPGAAGPLAGPDGTAASAVVSQPRATAVALPAPPAQPMRLGVIDIGSNTVHLLVVDAHHGAAPRPAASVRVPLRLVELLDDSGALSVSGEHALVDCILDLRRQADELAVFDLVAFATSALRDATNSDDVLARLRSVTGVGVEVLPGDDEARLTFLAVRRWLGWSAGRLLALDIGGGSLEIGAGLDEEPDVVASLPLGASRLTRDWLTTDPPSQRELSALRRYVRAQVAPVVGNLYHVGEPTRAVATSKTFRSLARIAGAEPYSRGPYVRRVLRRTDLEAAAKVVCRMSSTERTSLPGVSASRAAQLAAGAVVAVETMDLLSVDEVEICPWALREGIILRRLDTLKLG</sequence>
<dbReference type="CDD" id="cd24056">
    <property type="entry name" value="ASKHA_NBD_MtPPX1-like"/>
    <property type="match status" value="1"/>
</dbReference>
<dbReference type="AlphaFoldDB" id="E3J4P2"/>
<dbReference type="EMBL" id="CP002299">
    <property type="protein sequence ID" value="ADP84306.1"/>
    <property type="molecule type" value="Genomic_DNA"/>
</dbReference>
<proteinExistence type="inferred from homology"/>
<feature type="domain" description="Ppx/GppA phosphatase N-terminal" evidence="4">
    <location>
        <begin position="119"/>
        <end position="404"/>
    </location>
</feature>
<dbReference type="RefSeq" id="WP_013427419.1">
    <property type="nucleotide sequence ID" value="NC_014666.1"/>
</dbReference>
<dbReference type="Pfam" id="PF02541">
    <property type="entry name" value="Ppx-GppA"/>
    <property type="match status" value="1"/>
</dbReference>
<dbReference type="InParanoid" id="E3J4P2"/>
<evidence type="ECO:0000259" key="4">
    <source>
        <dbReference type="Pfam" id="PF02541"/>
    </source>
</evidence>
<gene>
    <name evidence="5" type="ordered locus">FraEuI1c_6322</name>
</gene>
<dbReference type="SUPFAM" id="SSF53067">
    <property type="entry name" value="Actin-like ATPase domain"/>
    <property type="match status" value="2"/>
</dbReference>
<dbReference type="KEGG" id="fri:FraEuI1c_6322"/>
<reference evidence="5 6" key="1">
    <citation type="submission" date="2010-10" db="EMBL/GenBank/DDBJ databases">
        <title>Complete sequence of Frankia sp. EuI1c.</title>
        <authorList>
            <consortium name="US DOE Joint Genome Institute"/>
            <person name="Lucas S."/>
            <person name="Copeland A."/>
            <person name="Lapidus A."/>
            <person name="Cheng J.-F."/>
            <person name="Bruce D."/>
            <person name="Goodwin L."/>
            <person name="Pitluck S."/>
            <person name="Chertkov O."/>
            <person name="Detter J.C."/>
            <person name="Han C."/>
            <person name="Tapia R."/>
            <person name="Land M."/>
            <person name="Hauser L."/>
            <person name="Jeffries C."/>
            <person name="Kyrpides N."/>
            <person name="Ivanova N."/>
            <person name="Mikhailova N."/>
            <person name="Beauchemin N."/>
            <person name="Sen A."/>
            <person name="Sur S.A."/>
            <person name="Gtari M."/>
            <person name="Wall L."/>
            <person name="Tisa L."/>
            <person name="Woyke T."/>
        </authorList>
    </citation>
    <scope>NUCLEOTIDE SEQUENCE [LARGE SCALE GENOMIC DNA]</scope>
    <source>
        <strain evidence="6">DSM 45817 / CECT 9037 / EuI1c</strain>
    </source>
</reference>
<feature type="region of interest" description="Disordered" evidence="3">
    <location>
        <begin position="1"/>
        <end position="26"/>
    </location>
</feature>
<feature type="region of interest" description="Disordered" evidence="3">
    <location>
        <begin position="49"/>
        <end position="77"/>
    </location>
</feature>
<keyword evidence="6" id="KW-1185">Reference proteome</keyword>
<dbReference type="Gene3D" id="3.30.420.40">
    <property type="match status" value="1"/>
</dbReference>
<dbReference type="Gene3D" id="3.30.420.150">
    <property type="entry name" value="Exopolyphosphatase. Domain 2"/>
    <property type="match status" value="1"/>
</dbReference>
<dbReference type="STRING" id="298654.FraEuI1c_6322"/>
<dbReference type="OrthoDB" id="9793035at2"/>
<dbReference type="InterPro" id="IPR043129">
    <property type="entry name" value="ATPase_NBD"/>
</dbReference>
<evidence type="ECO:0000256" key="2">
    <source>
        <dbReference type="ARBA" id="ARBA00022801"/>
    </source>
</evidence>
<evidence type="ECO:0000313" key="6">
    <source>
        <dbReference type="Proteomes" id="UP000002484"/>
    </source>
</evidence>
<dbReference type="InterPro" id="IPR003695">
    <property type="entry name" value="Ppx_GppA_N"/>
</dbReference>
<keyword evidence="2" id="KW-0378">Hydrolase</keyword>
<evidence type="ECO:0000313" key="5">
    <source>
        <dbReference type="EMBL" id="ADP84306.1"/>
    </source>
</evidence>
<dbReference type="GO" id="GO:0016462">
    <property type="term" value="F:pyrophosphatase activity"/>
    <property type="evidence" value="ECO:0007669"/>
    <property type="project" value="TreeGrafter"/>
</dbReference>
<dbReference type="HOGENOM" id="CLU_025908_1_4_11"/>
<evidence type="ECO:0000256" key="3">
    <source>
        <dbReference type="SAM" id="MobiDB-lite"/>
    </source>
</evidence>
<dbReference type="PANTHER" id="PTHR30005">
    <property type="entry name" value="EXOPOLYPHOSPHATASE"/>
    <property type="match status" value="1"/>
</dbReference>
<dbReference type="eggNOG" id="COG0248">
    <property type="taxonomic scope" value="Bacteria"/>
</dbReference>
<protein>
    <submittedName>
        <fullName evidence="5">Ppx/GppA phosphatase</fullName>
    </submittedName>
</protein>
<dbReference type="PANTHER" id="PTHR30005:SF0">
    <property type="entry name" value="RETROGRADE REGULATION PROTEIN 2"/>
    <property type="match status" value="1"/>
</dbReference>
<comment type="similarity">
    <text evidence="1">Belongs to the GppA/Ppx family.</text>
</comment>
<organism evidence="5 6">
    <name type="scientific">Pseudofrankia inefficax (strain DSM 45817 / CECT 9037 / DDB 130130 / EuI1c)</name>
    <name type="common">Frankia inefficax</name>
    <dbReference type="NCBI Taxonomy" id="298654"/>
    <lineage>
        <taxon>Bacteria</taxon>
        <taxon>Bacillati</taxon>
        <taxon>Actinomycetota</taxon>
        <taxon>Actinomycetes</taxon>
        <taxon>Frankiales</taxon>
        <taxon>Frankiaceae</taxon>
        <taxon>Pseudofrankia</taxon>
    </lineage>
</organism>
<dbReference type="InterPro" id="IPR050273">
    <property type="entry name" value="GppA/Ppx_hydrolase"/>
</dbReference>
<accession>E3J4P2</accession>
<evidence type="ECO:0000256" key="1">
    <source>
        <dbReference type="ARBA" id="ARBA00007125"/>
    </source>
</evidence>
<dbReference type="FunFam" id="3.30.420.150:FF:000006">
    <property type="entry name" value="Ppx/GppA family phosphatase"/>
    <property type="match status" value="1"/>
</dbReference>
<name>E3J4P2_PSEI1</name>